<accession>A0A3G3JX89</accession>
<dbReference type="KEGG" id="coh:EAV92_05755"/>
<dbReference type="RefSeq" id="WP_123040179.1">
    <property type="nucleotide sequence ID" value="NZ_CP033433.1"/>
</dbReference>
<organism evidence="1 2">
    <name type="scientific">Cohnella candidum</name>
    <dbReference type="NCBI Taxonomy" id="2674991"/>
    <lineage>
        <taxon>Bacteria</taxon>
        <taxon>Bacillati</taxon>
        <taxon>Bacillota</taxon>
        <taxon>Bacilli</taxon>
        <taxon>Bacillales</taxon>
        <taxon>Paenibacillaceae</taxon>
        <taxon>Cohnella</taxon>
    </lineage>
</organism>
<proteinExistence type="predicted"/>
<gene>
    <name evidence="1" type="ORF">EAV92_05755</name>
</gene>
<dbReference type="Proteomes" id="UP000269097">
    <property type="component" value="Chromosome"/>
</dbReference>
<reference evidence="1 2" key="1">
    <citation type="submission" date="2018-10" db="EMBL/GenBank/DDBJ databases">
        <title>Genome Sequence of Cohnella sp.</title>
        <authorList>
            <person name="Srinivasan S."/>
            <person name="Kim M.K."/>
        </authorList>
    </citation>
    <scope>NUCLEOTIDE SEQUENCE [LARGE SCALE GENOMIC DNA]</scope>
    <source>
        <strain evidence="1 2">18JY8-7</strain>
    </source>
</reference>
<evidence type="ECO:0000313" key="2">
    <source>
        <dbReference type="Proteomes" id="UP000269097"/>
    </source>
</evidence>
<name>A0A3G3JX89_9BACL</name>
<dbReference type="AlphaFoldDB" id="A0A3G3JX89"/>
<protein>
    <submittedName>
        <fullName evidence="1">Uncharacterized protein</fullName>
    </submittedName>
</protein>
<sequence length="65" mass="7855">MIQNSTYPIEKMMQFRQAEMNRKARRGQYMREIVPDPRTSEVSSSNSRSLWQRWFTGRRLTTSLK</sequence>
<keyword evidence="2" id="KW-1185">Reference proteome</keyword>
<dbReference type="EMBL" id="CP033433">
    <property type="protein sequence ID" value="AYQ72119.1"/>
    <property type="molecule type" value="Genomic_DNA"/>
</dbReference>
<evidence type="ECO:0000313" key="1">
    <source>
        <dbReference type="EMBL" id="AYQ72119.1"/>
    </source>
</evidence>